<dbReference type="Pfam" id="PF16363">
    <property type="entry name" value="GDP_Man_Dehyd"/>
    <property type="match status" value="1"/>
</dbReference>
<proteinExistence type="predicted"/>
<dbReference type="CDD" id="cd05252">
    <property type="entry name" value="CDP_GD_SDR_e"/>
    <property type="match status" value="1"/>
</dbReference>
<protein>
    <submittedName>
        <fullName evidence="2">CDP-glucose 4,6-dehydratase</fullName>
    </submittedName>
</protein>
<reference evidence="2 3" key="1">
    <citation type="journal article" date="2015" name="J. Biotechnol.">
        <title>Complete genome sequence of a malodorant-producing acetogen, Clostridium scatologenes ATCC 25775(T).</title>
        <authorList>
            <person name="Zhu Z."/>
            <person name="Guo T."/>
            <person name="Zheng H."/>
            <person name="Song T."/>
            <person name="Ouyang P."/>
            <person name="Xie J."/>
        </authorList>
    </citation>
    <scope>NUCLEOTIDE SEQUENCE [LARGE SCALE GENOMIC DNA]</scope>
    <source>
        <strain evidence="2 3">ATCC 25775</strain>
    </source>
</reference>
<evidence type="ECO:0000313" key="2">
    <source>
        <dbReference type="EMBL" id="AKA71843.1"/>
    </source>
</evidence>
<dbReference type="STRING" id="1548.CSCA_4718"/>
<gene>
    <name evidence="2" type="ORF">CSCA_4718</name>
</gene>
<evidence type="ECO:0000313" key="3">
    <source>
        <dbReference type="Proteomes" id="UP000033115"/>
    </source>
</evidence>
<name>A0A0E3K4C0_CLOSL</name>
<feature type="domain" description="NAD(P)-binding" evidence="1">
    <location>
        <begin position="19"/>
        <end position="332"/>
    </location>
</feature>
<dbReference type="InterPro" id="IPR036291">
    <property type="entry name" value="NAD(P)-bd_dom_sf"/>
</dbReference>
<dbReference type="RefSeq" id="WP_029163422.1">
    <property type="nucleotide sequence ID" value="NZ_CP009933.1"/>
</dbReference>
<accession>A0A0E3K4C0</accession>
<evidence type="ECO:0000259" key="1">
    <source>
        <dbReference type="Pfam" id="PF16363"/>
    </source>
</evidence>
<dbReference type="Gene3D" id="3.40.50.720">
    <property type="entry name" value="NAD(P)-binding Rossmann-like Domain"/>
    <property type="match status" value="1"/>
</dbReference>
<dbReference type="PANTHER" id="PTHR43000">
    <property type="entry name" value="DTDP-D-GLUCOSE 4,6-DEHYDRATASE-RELATED"/>
    <property type="match status" value="1"/>
</dbReference>
<dbReference type="InterPro" id="IPR016040">
    <property type="entry name" value="NAD(P)-bd_dom"/>
</dbReference>
<keyword evidence="3" id="KW-1185">Reference proteome</keyword>
<dbReference type="InterPro" id="IPR013445">
    <property type="entry name" value="CDP_4_6_deHydtase"/>
</dbReference>
<dbReference type="SUPFAM" id="SSF51735">
    <property type="entry name" value="NAD(P)-binding Rossmann-fold domains"/>
    <property type="match status" value="1"/>
</dbReference>
<dbReference type="Gene3D" id="3.90.25.10">
    <property type="entry name" value="UDP-galactose 4-epimerase, domain 1"/>
    <property type="match status" value="1"/>
</dbReference>
<sequence>MVNFKLDLFDSFYKNKNVLITGHCGFKGSWLTLWLKELGANVIGYGLSPYTKNDNFEVTKLKDKIIDIRGDIRDLNKLNNTFLTYKPEIVFHFAAQPLVRVAYENPKDTYAINVMGTLNVLEAIRKSETVKTAVMITSDKCYENNEQIWTYRECDPLGGYDPYSSSKACCELLIASYIKSFFNEADYKVHNKAIASVRAGNVIGGGDWSRDRIVPDCVRALRNKESIKIRNPRAVRPWQHVLEPLCGYLELAKKMYYSINYCGAWNFGPDFKSIVKVSELVDLFIEAWGSGKYESICCNDGYHEANLLSLDCTKARLLLGWKPRLKVDEAINYTVDWYKCFENSDMYKFDVDQICNYCS</sequence>
<dbReference type="KEGG" id="csq:CSCA_4718"/>
<dbReference type="NCBIfam" id="TIGR02622">
    <property type="entry name" value="CDP_4_6_dhtase"/>
    <property type="match status" value="1"/>
</dbReference>
<dbReference type="EMBL" id="CP009933">
    <property type="protein sequence ID" value="AKA71843.1"/>
    <property type="molecule type" value="Genomic_DNA"/>
</dbReference>
<dbReference type="HOGENOM" id="CLU_007383_1_7_9"/>
<dbReference type="AlphaFoldDB" id="A0A0E3K4C0"/>
<organism evidence="2 3">
    <name type="scientific">Clostridium scatologenes</name>
    <dbReference type="NCBI Taxonomy" id="1548"/>
    <lineage>
        <taxon>Bacteria</taxon>
        <taxon>Bacillati</taxon>
        <taxon>Bacillota</taxon>
        <taxon>Clostridia</taxon>
        <taxon>Eubacteriales</taxon>
        <taxon>Clostridiaceae</taxon>
        <taxon>Clostridium</taxon>
    </lineage>
</organism>
<dbReference type="Proteomes" id="UP000033115">
    <property type="component" value="Chromosome"/>
</dbReference>